<evidence type="ECO:0000313" key="2">
    <source>
        <dbReference type="EMBL" id="HIQ29324.1"/>
    </source>
</evidence>
<evidence type="ECO:0000256" key="1">
    <source>
        <dbReference type="SAM" id="MobiDB-lite"/>
    </source>
</evidence>
<comment type="caution">
    <text evidence="2">The sequence shown here is derived from an EMBL/GenBank/DDBJ whole genome shotgun (WGS) entry which is preliminary data.</text>
</comment>
<feature type="region of interest" description="Disordered" evidence="1">
    <location>
        <begin position="67"/>
        <end position="91"/>
    </location>
</feature>
<reference evidence="2" key="1">
    <citation type="journal article" date="2020" name="ISME J.">
        <title>Gammaproteobacteria mediating utilization of methyl-, sulfur- and petroleum organic compounds in deep ocean hydrothermal plumes.</title>
        <authorList>
            <person name="Zhou Z."/>
            <person name="Liu Y."/>
            <person name="Pan J."/>
            <person name="Cron B.R."/>
            <person name="Toner B.M."/>
            <person name="Anantharaman K."/>
            <person name="Breier J.A."/>
            <person name="Dick G.J."/>
            <person name="Li M."/>
        </authorList>
    </citation>
    <scope>NUCLEOTIDE SEQUENCE</scope>
    <source>
        <strain evidence="2">SZUA-1515</strain>
    </source>
</reference>
<protein>
    <submittedName>
        <fullName evidence="2">Uncharacterized protein</fullName>
    </submittedName>
</protein>
<dbReference type="EMBL" id="DQVM01000036">
    <property type="protein sequence ID" value="HIQ29324.1"/>
    <property type="molecule type" value="Genomic_DNA"/>
</dbReference>
<evidence type="ECO:0000313" key="3">
    <source>
        <dbReference type="Proteomes" id="UP000608579"/>
    </source>
</evidence>
<organism evidence="2 3">
    <name type="scientific">Caldiarchaeum subterraneum</name>
    <dbReference type="NCBI Taxonomy" id="311458"/>
    <lineage>
        <taxon>Archaea</taxon>
        <taxon>Nitrososphaerota</taxon>
        <taxon>Candidatus Caldarchaeales</taxon>
        <taxon>Candidatus Caldarchaeaceae</taxon>
        <taxon>Candidatus Caldarchaeum</taxon>
    </lineage>
</organism>
<gene>
    <name evidence="2" type="ORF">EYH45_02030</name>
</gene>
<name>A0A833E9L7_CALS0</name>
<sequence>MVVEEKITDSVERRLQQLESEVKGLKEPLEKTLFEVREVLNTLENPFTYISALLRDEGAGALTEALQHASSPNKESKPAAPSNTLEKEDMHSLRGLRDEARQPEVGSPAPPVLGGSGSRIGRFINVVAAVSLMLNLVGREQLLNIINIASWRGLISKQLADDVKEAIELYLRGDLGVQLNNLVTRPSNGVGNTLIVLYILSWLEKDPHDTFILILLTAFERNPAGQNSQRGY</sequence>
<dbReference type="Proteomes" id="UP000608579">
    <property type="component" value="Unassembled WGS sequence"/>
</dbReference>
<proteinExistence type="predicted"/>
<dbReference type="AlphaFoldDB" id="A0A833E9L7"/>
<accession>A0A833E9L7</accession>